<dbReference type="AlphaFoldDB" id="A0A8S9U8T6"/>
<evidence type="ECO:0000313" key="1">
    <source>
        <dbReference type="EMBL" id="KAF4135314.1"/>
    </source>
</evidence>
<evidence type="ECO:0000313" key="2">
    <source>
        <dbReference type="Proteomes" id="UP000704712"/>
    </source>
</evidence>
<protein>
    <submittedName>
        <fullName evidence="1">Uncharacterized protein</fullName>
    </submittedName>
</protein>
<dbReference type="Proteomes" id="UP000704712">
    <property type="component" value="Unassembled WGS sequence"/>
</dbReference>
<dbReference type="EMBL" id="JAACNO010002170">
    <property type="protein sequence ID" value="KAF4135314.1"/>
    <property type="molecule type" value="Genomic_DNA"/>
</dbReference>
<reference evidence="1" key="1">
    <citation type="submission" date="2020-03" db="EMBL/GenBank/DDBJ databases">
        <title>Hybrid Assembly of Korean Phytophthora infestans isolates.</title>
        <authorList>
            <person name="Prokchorchik M."/>
            <person name="Lee Y."/>
            <person name="Seo J."/>
            <person name="Cho J.-H."/>
            <person name="Park Y.-E."/>
            <person name="Jang D.-C."/>
            <person name="Im J.-S."/>
            <person name="Choi J.-G."/>
            <person name="Park H.-J."/>
            <person name="Lee G.-B."/>
            <person name="Lee Y.-G."/>
            <person name="Hong S.-Y."/>
            <person name="Cho K."/>
            <person name="Sohn K.H."/>
        </authorList>
    </citation>
    <scope>NUCLEOTIDE SEQUENCE</scope>
    <source>
        <strain evidence="1">KR_2_A2</strain>
    </source>
</reference>
<comment type="caution">
    <text evidence="1">The sequence shown here is derived from an EMBL/GenBank/DDBJ whole genome shotgun (WGS) entry which is preliminary data.</text>
</comment>
<proteinExistence type="predicted"/>
<gene>
    <name evidence="1" type="ORF">GN958_ATG15502</name>
</gene>
<name>A0A8S9U8T6_PHYIN</name>
<organism evidence="1 2">
    <name type="scientific">Phytophthora infestans</name>
    <name type="common">Potato late blight agent</name>
    <name type="synonym">Botrytis infestans</name>
    <dbReference type="NCBI Taxonomy" id="4787"/>
    <lineage>
        <taxon>Eukaryota</taxon>
        <taxon>Sar</taxon>
        <taxon>Stramenopiles</taxon>
        <taxon>Oomycota</taxon>
        <taxon>Peronosporomycetes</taxon>
        <taxon>Peronosporales</taxon>
        <taxon>Peronosporaceae</taxon>
        <taxon>Phytophthora</taxon>
    </lineage>
</organism>
<sequence length="83" mass="9202">MIKSNSFQTFEQEATNVLATTVDPTEQQLQRTVSDSNAKSNDMHQDLKLNVVGERTTLQSVEGKLADVMKVLSSLEIDLSCLM</sequence>
<accession>A0A8S9U8T6</accession>